<feature type="domain" description="Peptidase C39-like" evidence="3">
    <location>
        <begin position="553"/>
        <end position="691"/>
    </location>
</feature>
<name>A0A0G0T375_9BACT</name>
<evidence type="ECO:0000256" key="1">
    <source>
        <dbReference type="SAM" id="MobiDB-lite"/>
    </source>
</evidence>
<proteinExistence type="predicted"/>
<evidence type="ECO:0000259" key="3">
    <source>
        <dbReference type="Pfam" id="PF13529"/>
    </source>
</evidence>
<gene>
    <name evidence="4" type="ORF">UT77_C0009G0028</name>
</gene>
<keyword evidence="2" id="KW-0812">Transmembrane</keyword>
<keyword evidence="2" id="KW-0472">Membrane</keyword>
<comment type="caution">
    <text evidence="4">The sequence shown here is derived from an EMBL/GenBank/DDBJ whole genome shotgun (WGS) entry which is preliminary data.</text>
</comment>
<evidence type="ECO:0000256" key="2">
    <source>
        <dbReference type="SAM" id="Phobius"/>
    </source>
</evidence>
<evidence type="ECO:0000313" key="4">
    <source>
        <dbReference type="EMBL" id="KKR41570.1"/>
    </source>
</evidence>
<reference evidence="4 5" key="1">
    <citation type="journal article" date="2015" name="Nature">
        <title>rRNA introns, odd ribosomes, and small enigmatic genomes across a large radiation of phyla.</title>
        <authorList>
            <person name="Brown C.T."/>
            <person name="Hug L.A."/>
            <person name="Thomas B.C."/>
            <person name="Sharon I."/>
            <person name="Castelle C.J."/>
            <person name="Singh A."/>
            <person name="Wilkins M.J."/>
            <person name="Williams K.H."/>
            <person name="Banfield J.F."/>
        </authorList>
    </citation>
    <scope>NUCLEOTIDE SEQUENCE [LARGE SCALE GENOMIC DNA]</scope>
</reference>
<dbReference type="EMBL" id="LBYB01000009">
    <property type="protein sequence ID" value="KKR41570.1"/>
    <property type="molecule type" value="Genomic_DNA"/>
</dbReference>
<keyword evidence="2" id="KW-1133">Transmembrane helix</keyword>
<dbReference type="AlphaFoldDB" id="A0A0G0T375"/>
<feature type="transmembrane region" description="Helical" evidence="2">
    <location>
        <begin position="331"/>
        <end position="351"/>
    </location>
</feature>
<sequence>MINLKPVDLANLKLLLAGKTLAIKAQIDTLNILRSEMPDLFSGLTKEQLTDNKFLVKYLSDPYNRNKLRDALRNDKSLTASQVIELEESLEEKPTVTGGEIYQQGQEEGQAGQEAPPPTGSSGGGMPMPSAPSFSTPGRRIIHNVPQTKPDITIAHSSGAPVEQVKEFHITDRSGNITATYSREPAPAAAQPKLVTANSSGIVKEGAGDASKLVSARSDGSVIQSTAAKPTIHIADKSGNVVKTYNIKSPGALRNFGSNLGSKINIGLNKGINKAISGINNFSLGGSGGRGRNIMGRLSRFGKGGSSLGRAGSMGGRSGSLIGKAKGRGGLIFAISLIGFMLLVGGLTAFAPPSTPGTAAPITGPAPTSPVRGLDYTLPLKDPSIQPLDIRTQVKAAFPGAKLEYWDKIIQSSIAAGFNPALALALWIEETEASQATLAKNGGSEIATGGTFSKGHFGCAPWEDQTIDESLSCLIKFSANYTNDQFPEFMAAYSGGPAGTPFSNNPNFPANVKNWYSQLVPSGNGALTPITPVLPGTPSGPSGFVFYCQGNTQWQSICSLGSSGCGPSSLAMVLTTFQASCNGNVCTPLEVDKVFTTNVWRSCGGPSSMYVALQSDWLKNLGFEVGPNLGSGATLDSSEAKKYLDQGYYIIGSSGQYPCANCKISGALIDHIFVIDAIDIQANTVDIRDPNNCSYTDGDDENQSNRTKSISAFPWLYAYPIKKVR</sequence>
<accession>A0A0G0T375</accession>
<protein>
    <recommendedName>
        <fullName evidence="3">Peptidase C39-like domain-containing protein</fullName>
    </recommendedName>
</protein>
<dbReference type="Proteomes" id="UP000034881">
    <property type="component" value="Unassembled WGS sequence"/>
</dbReference>
<evidence type="ECO:0000313" key="5">
    <source>
        <dbReference type="Proteomes" id="UP000034881"/>
    </source>
</evidence>
<organism evidence="4 5">
    <name type="scientific">Candidatus Daviesbacteria bacterium GW2011_GWC2_40_12</name>
    <dbReference type="NCBI Taxonomy" id="1618431"/>
    <lineage>
        <taxon>Bacteria</taxon>
        <taxon>Candidatus Daviesiibacteriota</taxon>
    </lineage>
</organism>
<dbReference type="Pfam" id="PF13529">
    <property type="entry name" value="Peptidase_C39_2"/>
    <property type="match status" value="1"/>
</dbReference>
<feature type="region of interest" description="Disordered" evidence="1">
    <location>
        <begin position="106"/>
        <end position="143"/>
    </location>
</feature>
<dbReference type="InterPro" id="IPR039564">
    <property type="entry name" value="Peptidase_C39-like"/>
</dbReference>